<proteinExistence type="predicted"/>
<evidence type="ECO:0000313" key="2">
    <source>
        <dbReference type="Proteomes" id="UP000829196"/>
    </source>
</evidence>
<dbReference type="AlphaFoldDB" id="A0A8T3AVQ6"/>
<gene>
    <name evidence="1" type="ORF">KFK09_018611</name>
</gene>
<name>A0A8T3AVQ6_DENNO</name>
<keyword evidence="2" id="KW-1185">Reference proteome</keyword>
<reference evidence="1" key="1">
    <citation type="journal article" date="2022" name="Front. Genet.">
        <title>Chromosome-Scale Assembly of the Dendrobium nobile Genome Provides Insights Into the Molecular Mechanism of the Biosynthesis of the Medicinal Active Ingredient of Dendrobium.</title>
        <authorList>
            <person name="Xu Q."/>
            <person name="Niu S.-C."/>
            <person name="Li K.-L."/>
            <person name="Zheng P.-J."/>
            <person name="Zhang X.-J."/>
            <person name="Jia Y."/>
            <person name="Liu Y."/>
            <person name="Niu Y.-X."/>
            <person name="Yu L.-H."/>
            <person name="Chen D.-F."/>
            <person name="Zhang G.-Q."/>
        </authorList>
    </citation>
    <scope>NUCLEOTIDE SEQUENCE</scope>
    <source>
        <tissue evidence="1">Leaf</tissue>
    </source>
</reference>
<comment type="caution">
    <text evidence="1">The sequence shown here is derived from an EMBL/GenBank/DDBJ whole genome shotgun (WGS) entry which is preliminary data.</text>
</comment>
<protein>
    <submittedName>
        <fullName evidence="1">Uncharacterized protein</fullName>
    </submittedName>
</protein>
<evidence type="ECO:0000313" key="1">
    <source>
        <dbReference type="EMBL" id="KAI0500399.1"/>
    </source>
</evidence>
<dbReference type="EMBL" id="JAGYWB010000013">
    <property type="protein sequence ID" value="KAI0500399.1"/>
    <property type="molecule type" value="Genomic_DNA"/>
</dbReference>
<organism evidence="1 2">
    <name type="scientific">Dendrobium nobile</name>
    <name type="common">Orchid</name>
    <dbReference type="NCBI Taxonomy" id="94219"/>
    <lineage>
        <taxon>Eukaryota</taxon>
        <taxon>Viridiplantae</taxon>
        <taxon>Streptophyta</taxon>
        <taxon>Embryophyta</taxon>
        <taxon>Tracheophyta</taxon>
        <taxon>Spermatophyta</taxon>
        <taxon>Magnoliopsida</taxon>
        <taxon>Liliopsida</taxon>
        <taxon>Asparagales</taxon>
        <taxon>Orchidaceae</taxon>
        <taxon>Epidendroideae</taxon>
        <taxon>Malaxideae</taxon>
        <taxon>Dendrobiinae</taxon>
        <taxon>Dendrobium</taxon>
    </lineage>
</organism>
<accession>A0A8T3AVQ6</accession>
<dbReference type="Proteomes" id="UP000829196">
    <property type="component" value="Unassembled WGS sequence"/>
</dbReference>
<sequence length="53" mass="6105">MLELNYELFCFMSFLVITTPHTLTKHSRCIALSTSNICSESFQLPPSVDMFLF</sequence>